<evidence type="ECO:0000313" key="2">
    <source>
        <dbReference type="Proteomes" id="UP000198131"/>
    </source>
</evidence>
<dbReference type="AlphaFoldDB" id="A0A212UB94"/>
<protein>
    <submittedName>
        <fullName evidence="1">Uncharacterized protein</fullName>
    </submittedName>
</protein>
<dbReference type="Proteomes" id="UP000198131">
    <property type="component" value="Unassembled WGS sequence"/>
</dbReference>
<accession>A0A212UB94</accession>
<gene>
    <name evidence="1" type="ORF">SAMN06265337_2807</name>
</gene>
<name>A0A212UB94_9BACT</name>
<organism evidence="1 2">
    <name type="scientific">Hymenobacter gelipurpurascens</name>
    <dbReference type="NCBI Taxonomy" id="89968"/>
    <lineage>
        <taxon>Bacteria</taxon>
        <taxon>Pseudomonadati</taxon>
        <taxon>Bacteroidota</taxon>
        <taxon>Cytophagia</taxon>
        <taxon>Cytophagales</taxon>
        <taxon>Hymenobacteraceae</taxon>
        <taxon>Hymenobacter</taxon>
    </lineage>
</organism>
<keyword evidence="2" id="KW-1185">Reference proteome</keyword>
<dbReference type="EMBL" id="FYEW01000002">
    <property type="protein sequence ID" value="SNC75304.1"/>
    <property type="molecule type" value="Genomic_DNA"/>
</dbReference>
<proteinExistence type="predicted"/>
<reference evidence="2" key="1">
    <citation type="submission" date="2017-06" db="EMBL/GenBank/DDBJ databases">
        <authorList>
            <person name="Varghese N."/>
            <person name="Submissions S."/>
        </authorList>
    </citation>
    <scope>NUCLEOTIDE SEQUENCE [LARGE SCALE GENOMIC DNA]</scope>
    <source>
        <strain evidence="2">DSM 11116</strain>
    </source>
</reference>
<evidence type="ECO:0000313" key="1">
    <source>
        <dbReference type="EMBL" id="SNC75304.1"/>
    </source>
</evidence>
<sequence length="513" mass="60942">MDELTTLVKIVTDRRLAVLPFLDFSDRNATSKDLQLVRLLEGDPNITQNKIVKTLYGSTEAKSQTTFRKLKSRVQQKLLNHLYFLDHTDERHVVSRRHEQHCLGLLHQAKILSGEAEYKLAEKLYRKALTVATEAELTQYAVMCARTLRILYAEMRNPARFKVMNKQLDEWQKLLALEDEAEQLYYEIKVFSQHKVRWRQFILKQLPSYLERLEELHKKAKSYNTFYFLYVTKMSREELTGNYEEIIRLTTATEKARKAGKINEKRFDKRFNNYMSVYAHLQCRRAQKGLQLAEEYFKDFHYSSGNWFYYLEIYLLLAMHAAQYGQAYDLLQQARRNPYYRKQRPAAQQRWELYEAYLQLMQPEQSPVKMRHFAQLVQTVPDYSRDKQGYNVAILILQFLYFLQRRDIEGLLARLEGLRKYEQRHLRNPATLRSQLFFRMLLLTVKENFVSGTCEQKAMPLLERLKVAPQPGEAYGEIEIIPYENLWQFALGILRKLEAEQQAAEQAQRNHVG</sequence>